<reference evidence="1 2" key="1">
    <citation type="journal article" date="2022" name="Hortic Res">
        <title>A haplotype resolved chromosomal level avocado genome allows analysis of novel avocado genes.</title>
        <authorList>
            <person name="Nath O."/>
            <person name="Fletcher S.J."/>
            <person name="Hayward A."/>
            <person name="Shaw L.M."/>
            <person name="Masouleh A.K."/>
            <person name="Furtado A."/>
            <person name="Henry R.J."/>
            <person name="Mitter N."/>
        </authorList>
    </citation>
    <scope>NUCLEOTIDE SEQUENCE [LARGE SCALE GENOMIC DNA]</scope>
    <source>
        <strain evidence="2">cv. Hass</strain>
    </source>
</reference>
<dbReference type="Proteomes" id="UP001234297">
    <property type="component" value="Chromosome 3"/>
</dbReference>
<protein>
    <submittedName>
        <fullName evidence="1">Uncharacterized protein</fullName>
    </submittedName>
</protein>
<accession>A0ACC2LSG8</accession>
<keyword evidence="2" id="KW-1185">Reference proteome</keyword>
<name>A0ACC2LSG8_PERAE</name>
<gene>
    <name evidence="1" type="ORF">MRB53_010545</name>
</gene>
<proteinExistence type="predicted"/>
<sequence length="112" mass="11846">MRLVVVVFGFVVEDLHDLPEDVILNAVHCASVLGGVLLSLLLELFSVSGRWGCLVLLLVEYYGLLPVCCPAASFVASFPPPSVLSLSVLCFVGVAPCLAVFFSVLCCGFVAL</sequence>
<evidence type="ECO:0000313" key="2">
    <source>
        <dbReference type="Proteomes" id="UP001234297"/>
    </source>
</evidence>
<organism evidence="1 2">
    <name type="scientific">Persea americana</name>
    <name type="common">Avocado</name>
    <dbReference type="NCBI Taxonomy" id="3435"/>
    <lineage>
        <taxon>Eukaryota</taxon>
        <taxon>Viridiplantae</taxon>
        <taxon>Streptophyta</taxon>
        <taxon>Embryophyta</taxon>
        <taxon>Tracheophyta</taxon>
        <taxon>Spermatophyta</taxon>
        <taxon>Magnoliopsida</taxon>
        <taxon>Magnoliidae</taxon>
        <taxon>Laurales</taxon>
        <taxon>Lauraceae</taxon>
        <taxon>Persea</taxon>
    </lineage>
</organism>
<dbReference type="EMBL" id="CM056811">
    <property type="protein sequence ID" value="KAJ8636278.1"/>
    <property type="molecule type" value="Genomic_DNA"/>
</dbReference>
<evidence type="ECO:0000313" key="1">
    <source>
        <dbReference type="EMBL" id="KAJ8636278.1"/>
    </source>
</evidence>
<comment type="caution">
    <text evidence="1">The sequence shown here is derived from an EMBL/GenBank/DDBJ whole genome shotgun (WGS) entry which is preliminary data.</text>
</comment>